<dbReference type="Proteomes" id="UP000800093">
    <property type="component" value="Unassembled WGS sequence"/>
</dbReference>
<feature type="region of interest" description="Disordered" evidence="1">
    <location>
        <begin position="1"/>
        <end position="238"/>
    </location>
</feature>
<sequence length="238" mass="23768">MPSSAGQKVTTDPRSKQELPEAVGVVTSDSLAAESLKGPGSFGEGNLHAAASKQPSDSTTTNTTDTSSATKLPAAPDAEAREAQQGWSETSQLNAGKGLGKETGVGPTYATTGASMGSTGSGFNSMGSTGSASIGPGQGVTAPTGSYAGSAELARDPGEFKPKGKNITEGGFDSSNPNASFNNDIGGKNDPGRVAEHQFQKEAAQSAYDAAGGPRQTGSQVSGETNSQYGILNTDESA</sequence>
<feature type="compositionally biased region" description="Low complexity" evidence="1">
    <location>
        <begin position="56"/>
        <end position="70"/>
    </location>
</feature>
<organism evidence="2 3">
    <name type="scientific">Lojkania enalia</name>
    <dbReference type="NCBI Taxonomy" id="147567"/>
    <lineage>
        <taxon>Eukaryota</taxon>
        <taxon>Fungi</taxon>
        <taxon>Dikarya</taxon>
        <taxon>Ascomycota</taxon>
        <taxon>Pezizomycotina</taxon>
        <taxon>Dothideomycetes</taxon>
        <taxon>Pleosporomycetidae</taxon>
        <taxon>Pleosporales</taxon>
        <taxon>Pleosporales incertae sedis</taxon>
        <taxon>Lojkania</taxon>
    </lineage>
</organism>
<feature type="compositionally biased region" description="Basic and acidic residues" evidence="1">
    <location>
        <begin position="153"/>
        <end position="162"/>
    </location>
</feature>
<dbReference type="AlphaFoldDB" id="A0A9P4N551"/>
<keyword evidence="3" id="KW-1185">Reference proteome</keyword>
<protein>
    <submittedName>
        <fullName evidence="2">Uncharacterized protein</fullName>
    </submittedName>
</protein>
<accession>A0A9P4N551</accession>
<evidence type="ECO:0000256" key="1">
    <source>
        <dbReference type="SAM" id="MobiDB-lite"/>
    </source>
</evidence>
<gene>
    <name evidence="2" type="ORF">CC78DRAFT_569490</name>
</gene>
<feature type="compositionally biased region" description="Polar residues" evidence="1">
    <location>
        <begin position="123"/>
        <end position="132"/>
    </location>
</feature>
<dbReference type="EMBL" id="ML986635">
    <property type="protein sequence ID" value="KAF2262859.1"/>
    <property type="molecule type" value="Genomic_DNA"/>
</dbReference>
<feature type="compositionally biased region" description="Basic and acidic residues" evidence="1">
    <location>
        <begin position="190"/>
        <end position="200"/>
    </location>
</feature>
<proteinExistence type="predicted"/>
<name>A0A9P4N551_9PLEO</name>
<reference evidence="3" key="1">
    <citation type="journal article" date="2020" name="Stud. Mycol.">
        <title>101 Dothideomycetes genomes: A test case for predicting lifestyles and emergence of pathogens.</title>
        <authorList>
            <person name="Haridas S."/>
            <person name="Albert R."/>
            <person name="Binder M."/>
            <person name="Bloem J."/>
            <person name="LaButti K."/>
            <person name="Salamov A."/>
            <person name="Andreopoulos B."/>
            <person name="Baker S."/>
            <person name="Barry K."/>
            <person name="Bills G."/>
            <person name="Bluhm B."/>
            <person name="Cannon C."/>
            <person name="Castanera R."/>
            <person name="Culley D."/>
            <person name="Daum C."/>
            <person name="Ezra D."/>
            <person name="Gonzalez J."/>
            <person name="Henrissat B."/>
            <person name="Kuo A."/>
            <person name="Liang C."/>
            <person name="Lipzen A."/>
            <person name="Lutzoni F."/>
            <person name="Magnuson J."/>
            <person name="Mondo S."/>
            <person name="Nolan M."/>
            <person name="Ohm R."/>
            <person name="Pangilinan J."/>
            <person name="Park H.-J."/>
            <person name="Ramirez L."/>
            <person name="Alfaro M."/>
            <person name="Sun H."/>
            <person name="Tritt A."/>
            <person name="Yoshinaga Y."/>
            <person name="Zwiers L.-H."/>
            <person name="Turgeon B."/>
            <person name="Goodwin S."/>
            <person name="Spatafora J."/>
            <person name="Crous P."/>
            <person name="Grigoriev I."/>
        </authorList>
    </citation>
    <scope>NUCLEOTIDE SEQUENCE [LARGE SCALE GENOMIC DNA]</scope>
    <source>
        <strain evidence="3">CBS 304.66</strain>
    </source>
</reference>
<feature type="compositionally biased region" description="Polar residues" evidence="1">
    <location>
        <begin position="173"/>
        <end position="183"/>
    </location>
</feature>
<evidence type="ECO:0000313" key="3">
    <source>
        <dbReference type="Proteomes" id="UP000800093"/>
    </source>
</evidence>
<evidence type="ECO:0000313" key="2">
    <source>
        <dbReference type="EMBL" id="KAF2262859.1"/>
    </source>
</evidence>
<feature type="compositionally biased region" description="Low complexity" evidence="1">
    <location>
        <begin position="108"/>
        <end position="122"/>
    </location>
</feature>
<comment type="caution">
    <text evidence="2">The sequence shown here is derived from an EMBL/GenBank/DDBJ whole genome shotgun (WGS) entry which is preliminary data.</text>
</comment>
<feature type="compositionally biased region" description="Polar residues" evidence="1">
    <location>
        <begin position="216"/>
        <end position="238"/>
    </location>
</feature>
<feature type="compositionally biased region" description="Polar residues" evidence="1">
    <location>
        <begin position="1"/>
        <end position="10"/>
    </location>
</feature>
<dbReference type="OrthoDB" id="5383057at2759"/>
<feature type="compositionally biased region" description="Polar residues" evidence="1">
    <location>
        <begin position="85"/>
        <end position="94"/>
    </location>
</feature>